<name>W9YCP0_9EURO</name>
<dbReference type="RefSeq" id="XP_007722846.1">
    <property type="nucleotide sequence ID" value="XM_007724656.1"/>
</dbReference>
<feature type="region of interest" description="Disordered" evidence="1">
    <location>
        <begin position="50"/>
        <end position="160"/>
    </location>
</feature>
<sequence>MMSQTAPTATHPTSQQAPSSIKDNAFVAFYNDYDISELLYKQPAFESGFLPLEPEDDRQAHSHARVRPSEQTSNTASTTPPPAAGAVGDRSAALKKTAPQQQQGAASKARAVERRPSFIEVSTPKLYDEHEAAQKNGGRQMRRRHSSESHVPMSWWPEDETTAQLRWEERDCGSADEEEEIMEMEMWTDSFYDL</sequence>
<accession>W9YCP0</accession>
<dbReference type="AlphaFoldDB" id="W9YCP0"/>
<gene>
    <name evidence="2" type="ORF">A1O1_03756</name>
</gene>
<organism evidence="2 3">
    <name type="scientific">Capronia coronata CBS 617.96</name>
    <dbReference type="NCBI Taxonomy" id="1182541"/>
    <lineage>
        <taxon>Eukaryota</taxon>
        <taxon>Fungi</taxon>
        <taxon>Dikarya</taxon>
        <taxon>Ascomycota</taxon>
        <taxon>Pezizomycotina</taxon>
        <taxon>Eurotiomycetes</taxon>
        <taxon>Chaetothyriomycetidae</taxon>
        <taxon>Chaetothyriales</taxon>
        <taxon>Herpotrichiellaceae</taxon>
        <taxon>Capronia</taxon>
    </lineage>
</organism>
<proteinExistence type="predicted"/>
<reference evidence="2 3" key="1">
    <citation type="submission" date="2013-03" db="EMBL/GenBank/DDBJ databases">
        <title>The Genome Sequence of Capronia coronata CBS 617.96.</title>
        <authorList>
            <consortium name="The Broad Institute Genomics Platform"/>
            <person name="Cuomo C."/>
            <person name="de Hoog S."/>
            <person name="Gorbushina A."/>
            <person name="Walker B."/>
            <person name="Young S.K."/>
            <person name="Zeng Q."/>
            <person name="Gargeya S."/>
            <person name="Fitzgerald M."/>
            <person name="Haas B."/>
            <person name="Abouelleil A."/>
            <person name="Allen A.W."/>
            <person name="Alvarado L."/>
            <person name="Arachchi H.M."/>
            <person name="Berlin A.M."/>
            <person name="Chapman S.B."/>
            <person name="Gainer-Dewar J."/>
            <person name="Goldberg J."/>
            <person name="Griggs A."/>
            <person name="Gujja S."/>
            <person name="Hansen M."/>
            <person name="Howarth C."/>
            <person name="Imamovic A."/>
            <person name="Ireland A."/>
            <person name="Larimer J."/>
            <person name="McCowan C."/>
            <person name="Murphy C."/>
            <person name="Pearson M."/>
            <person name="Poon T.W."/>
            <person name="Priest M."/>
            <person name="Roberts A."/>
            <person name="Saif S."/>
            <person name="Shea T."/>
            <person name="Sisk P."/>
            <person name="Sykes S."/>
            <person name="Wortman J."/>
            <person name="Nusbaum C."/>
            <person name="Birren B."/>
        </authorList>
    </citation>
    <scope>NUCLEOTIDE SEQUENCE [LARGE SCALE GENOMIC DNA]</scope>
    <source>
        <strain evidence="2 3">CBS 617.96</strain>
    </source>
</reference>
<dbReference type="EMBL" id="AMWN01000003">
    <property type="protein sequence ID" value="EXJ90652.1"/>
    <property type="molecule type" value="Genomic_DNA"/>
</dbReference>
<dbReference type="OrthoDB" id="4159375at2759"/>
<dbReference type="GeneID" id="19158645"/>
<evidence type="ECO:0000313" key="2">
    <source>
        <dbReference type="EMBL" id="EXJ90652.1"/>
    </source>
</evidence>
<protein>
    <submittedName>
        <fullName evidence="2">Uncharacterized protein</fullName>
    </submittedName>
</protein>
<dbReference type="HOGENOM" id="CLU_1377987_0_0_1"/>
<evidence type="ECO:0000313" key="3">
    <source>
        <dbReference type="Proteomes" id="UP000019484"/>
    </source>
</evidence>
<keyword evidence="3" id="KW-1185">Reference proteome</keyword>
<feature type="region of interest" description="Disordered" evidence="1">
    <location>
        <begin position="1"/>
        <end position="21"/>
    </location>
</feature>
<evidence type="ECO:0000256" key="1">
    <source>
        <dbReference type="SAM" id="MobiDB-lite"/>
    </source>
</evidence>
<comment type="caution">
    <text evidence="2">The sequence shown here is derived from an EMBL/GenBank/DDBJ whole genome shotgun (WGS) entry which is preliminary data.</text>
</comment>
<dbReference type="Proteomes" id="UP000019484">
    <property type="component" value="Unassembled WGS sequence"/>
</dbReference>